<accession>A0A8X6HSJ3</accession>
<keyword evidence="2" id="KW-1185">Reference proteome</keyword>
<dbReference type="EMBL" id="BMAO01019005">
    <property type="protein sequence ID" value="GFR27725.1"/>
    <property type="molecule type" value="Genomic_DNA"/>
</dbReference>
<dbReference type="Proteomes" id="UP000887116">
    <property type="component" value="Unassembled WGS sequence"/>
</dbReference>
<organism evidence="1 2">
    <name type="scientific">Trichonephila clavata</name>
    <name type="common">Joro spider</name>
    <name type="synonym">Nephila clavata</name>
    <dbReference type="NCBI Taxonomy" id="2740835"/>
    <lineage>
        <taxon>Eukaryota</taxon>
        <taxon>Metazoa</taxon>
        <taxon>Ecdysozoa</taxon>
        <taxon>Arthropoda</taxon>
        <taxon>Chelicerata</taxon>
        <taxon>Arachnida</taxon>
        <taxon>Araneae</taxon>
        <taxon>Araneomorphae</taxon>
        <taxon>Entelegynae</taxon>
        <taxon>Araneoidea</taxon>
        <taxon>Nephilidae</taxon>
        <taxon>Trichonephila</taxon>
    </lineage>
</organism>
<protein>
    <submittedName>
        <fullName evidence="1">Uncharacterized protein</fullName>
    </submittedName>
</protein>
<reference evidence="1" key="1">
    <citation type="submission" date="2020-07" db="EMBL/GenBank/DDBJ databases">
        <title>Multicomponent nature underlies the extraordinary mechanical properties of spider dragline silk.</title>
        <authorList>
            <person name="Kono N."/>
            <person name="Nakamura H."/>
            <person name="Mori M."/>
            <person name="Yoshida Y."/>
            <person name="Ohtoshi R."/>
            <person name="Malay A.D."/>
            <person name="Moran D.A.P."/>
            <person name="Tomita M."/>
            <person name="Numata K."/>
            <person name="Arakawa K."/>
        </authorList>
    </citation>
    <scope>NUCLEOTIDE SEQUENCE</scope>
</reference>
<proteinExistence type="predicted"/>
<gene>
    <name evidence="1" type="ORF">TNCT_12551</name>
</gene>
<dbReference type="OrthoDB" id="10350003at2759"/>
<dbReference type="AlphaFoldDB" id="A0A8X6HSJ3"/>
<name>A0A8X6HSJ3_TRICU</name>
<comment type="caution">
    <text evidence="1">The sequence shown here is derived from an EMBL/GenBank/DDBJ whole genome shotgun (WGS) entry which is preliminary data.</text>
</comment>
<sequence>MREFELQKIRLQNETQRVVGSQPLPSGPKRYVKACETLSVGRQVSPKKPERLPKRNIRMKSQMRDPLSNVMAVGNQG</sequence>
<evidence type="ECO:0000313" key="2">
    <source>
        <dbReference type="Proteomes" id="UP000887116"/>
    </source>
</evidence>
<evidence type="ECO:0000313" key="1">
    <source>
        <dbReference type="EMBL" id="GFR27725.1"/>
    </source>
</evidence>